<accession>A0A843B3L0</accession>
<keyword evidence="3" id="KW-1185">Reference proteome</keyword>
<dbReference type="AlphaFoldDB" id="A0A843B3L0"/>
<name>A0A843B3L0_9BURK</name>
<gene>
    <name evidence="2" type="ORF">HF327_012680</name>
</gene>
<dbReference type="Proteomes" id="UP000530032">
    <property type="component" value="Unassembled WGS sequence"/>
</dbReference>
<evidence type="ECO:0000313" key="3">
    <source>
        <dbReference type="Proteomes" id="UP000530032"/>
    </source>
</evidence>
<organism evidence="2 3">
    <name type="scientific">Comamonas suwonensis</name>
    <dbReference type="NCBI Taxonomy" id="2606214"/>
    <lineage>
        <taxon>Bacteria</taxon>
        <taxon>Pseudomonadati</taxon>
        <taxon>Pseudomonadota</taxon>
        <taxon>Betaproteobacteria</taxon>
        <taxon>Burkholderiales</taxon>
        <taxon>Comamonadaceae</taxon>
        <taxon>Comamonas</taxon>
    </lineage>
</organism>
<feature type="region of interest" description="Disordered" evidence="1">
    <location>
        <begin position="234"/>
        <end position="253"/>
    </location>
</feature>
<proteinExistence type="predicted"/>
<comment type="caution">
    <text evidence="2">The sequence shown here is derived from an EMBL/GenBank/DDBJ whole genome shotgun (WGS) entry which is preliminary data.</text>
</comment>
<dbReference type="RefSeq" id="WP_198460513.1">
    <property type="nucleotide sequence ID" value="NZ_JABBCQ020000010.1"/>
</dbReference>
<dbReference type="SUPFAM" id="SSF69279">
    <property type="entry name" value="Phage tail proteins"/>
    <property type="match status" value="1"/>
</dbReference>
<dbReference type="EMBL" id="JABBCQ020000010">
    <property type="protein sequence ID" value="MBI1625351.1"/>
    <property type="molecule type" value="Genomic_DNA"/>
</dbReference>
<reference evidence="2" key="1">
    <citation type="submission" date="2020-12" db="EMBL/GenBank/DDBJ databases">
        <title>Comamonas sp. nov., isolated from stream water.</title>
        <authorList>
            <person name="Park K.-H."/>
        </authorList>
    </citation>
    <scope>NUCLEOTIDE SEQUENCE</scope>
    <source>
        <strain evidence="2">EJ-4</strain>
    </source>
</reference>
<evidence type="ECO:0000256" key="1">
    <source>
        <dbReference type="SAM" id="MobiDB-lite"/>
    </source>
</evidence>
<protein>
    <submittedName>
        <fullName evidence="2">Uncharacterized protein</fullName>
    </submittedName>
</protein>
<sequence length="628" mass="67878">MAAVDLIFNRAFKTGNPVELVFGDDGGGQVPNAALVVAARMPGLRVRSLVHVRKDLVVTGRMPGVRCSAVVHYNTDTPRPVVAEVAAPAQQAQPVVQGWTTGWQETDAMPAGWMSTAQDAKPLQEQFGVAWQDGQRQGMAMQGRFQQARPLPGAATQARWQEAQGVRLALQASAQDAAPVRAGWAVRFQESLRDRRRMLEATAQDAMGLQYQLTTSAGPSVPLYRGFEGRYQQAMRPPAGKSQTQPPEPENPGCYEQLVGGPIKLVFCKSWSASADLVFYCCQSTPEPGSQFVIPLLKVYMLVYQSNAVLLPSGAPVPLTGVRIESGDDGFGWTLSASGPVDLVELLAPQGGVPKQIRLTINGIDWVFAVKRPVRSRSFDGWQASVSGQSVTSLIGESFWRSKAWSISSQMSVQQIASEALQNTGITLDWAAEDWQVPAAAWSHTGTPLSVIKRIAEAAGAVVRSHRTEPVLQLVPEYKALPWSWATVVPDVVMPGQIIVQDTLTDLEQELRNAVYVSGSAAGGVVGQIVRAGTAGDLLAAQITDPLMTDVIAVRQRGIVPLADSALRWRQEVSVPLITGGTAPGLILPGYLIEVQEPGETWRGLVRHLSLDENMPEFTQTLTVDRFQ</sequence>
<evidence type="ECO:0000313" key="2">
    <source>
        <dbReference type="EMBL" id="MBI1625351.1"/>
    </source>
</evidence>